<dbReference type="CDD" id="cd00092">
    <property type="entry name" value="HTH_CRP"/>
    <property type="match status" value="1"/>
</dbReference>
<dbReference type="Gene3D" id="2.60.120.10">
    <property type="entry name" value="Jelly Rolls"/>
    <property type="match status" value="1"/>
</dbReference>
<evidence type="ECO:0000313" key="7">
    <source>
        <dbReference type="EMBL" id="NEW05903.1"/>
    </source>
</evidence>
<dbReference type="SUPFAM" id="SSF51206">
    <property type="entry name" value="cAMP-binding domain-like"/>
    <property type="match status" value="1"/>
</dbReference>
<dbReference type="InterPro" id="IPR018335">
    <property type="entry name" value="Tscrpt_reg_HTH_Crp-type_CS"/>
</dbReference>
<dbReference type="PROSITE" id="PS51063">
    <property type="entry name" value="HTH_CRP_2"/>
    <property type="match status" value="1"/>
</dbReference>
<keyword evidence="2" id="KW-0238">DNA-binding</keyword>
<dbReference type="InterPro" id="IPR036390">
    <property type="entry name" value="WH_DNA-bd_sf"/>
</dbReference>
<dbReference type="InterPro" id="IPR000595">
    <property type="entry name" value="cNMP-bd_dom"/>
</dbReference>
<dbReference type="CDD" id="cd00038">
    <property type="entry name" value="CAP_ED"/>
    <property type="match status" value="1"/>
</dbReference>
<proteinExistence type="predicted"/>
<dbReference type="PANTHER" id="PTHR24567">
    <property type="entry name" value="CRP FAMILY TRANSCRIPTIONAL REGULATORY PROTEIN"/>
    <property type="match status" value="1"/>
</dbReference>
<dbReference type="RefSeq" id="WP_163943397.1">
    <property type="nucleotide sequence ID" value="NZ_JAAIKC010000001.1"/>
</dbReference>
<protein>
    <submittedName>
        <fullName evidence="7">Crp/Fnr family transcriptional regulator</fullName>
    </submittedName>
</protein>
<evidence type="ECO:0000256" key="1">
    <source>
        <dbReference type="ARBA" id="ARBA00023015"/>
    </source>
</evidence>
<accession>A0A6G3ZUM0</accession>
<dbReference type="PROSITE" id="PS50042">
    <property type="entry name" value="CNMP_BINDING_3"/>
    <property type="match status" value="1"/>
</dbReference>
<dbReference type="PANTHER" id="PTHR24567:SF26">
    <property type="entry name" value="REGULATORY PROTEIN YEIL"/>
    <property type="match status" value="1"/>
</dbReference>
<keyword evidence="4" id="KW-0804">Transcription</keyword>
<dbReference type="Gene3D" id="1.10.10.10">
    <property type="entry name" value="Winged helix-like DNA-binding domain superfamily/Winged helix DNA-binding domain"/>
    <property type="match status" value="1"/>
</dbReference>
<dbReference type="GO" id="GO:0003677">
    <property type="term" value="F:DNA binding"/>
    <property type="evidence" value="ECO:0007669"/>
    <property type="project" value="UniProtKB-KW"/>
</dbReference>
<evidence type="ECO:0000256" key="2">
    <source>
        <dbReference type="ARBA" id="ARBA00023125"/>
    </source>
</evidence>
<dbReference type="GO" id="GO:0003700">
    <property type="term" value="F:DNA-binding transcription factor activity"/>
    <property type="evidence" value="ECO:0007669"/>
    <property type="project" value="InterPro"/>
</dbReference>
<evidence type="ECO:0000259" key="5">
    <source>
        <dbReference type="PROSITE" id="PS50042"/>
    </source>
</evidence>
<dbReference type="InterPro" id="IPR012318">
    <property type="entry name" value="HTH_CRP"/>
</dbReference>
<organism evidence="7">
    <name type="scientific">Paenibacillus sp. SYP-B3998</name>
    <dbReference type="NCBI Taxonomy" id="2678564"/>
    <lineage>
        <taxon>Bacteria</taxon>
        <taxon>Bacillati</taxon>
        <taxon>Bacillota</taxon>
        <taxon>Bacilli</taxon>
        <taxon>Bacillales</taxon>
        <taxon>Paenibacillaceae</taxon>
        <taxon>Paenibacillus</taxon>
    </lineage>
</organism>
<dbReference type="InterPro" id="IPR018490">
    <property type="entry name" value="cNMP-bd_dom_sf"/>
</dbReference>
<keyword evidence="3" id="KW-0010">Activator</keyword>
<dbReference type="SMART" id="SM00100">
    <property type="entry name" value="cNMP"/>
    <property type="match status" value="1"/>
</dbReference>
<dbReference type="SUPFAM" id="SSF46785">
    <property type="entry name" value="Winged helix' DNA-binding domain"/>
    <property type="match status" value="1"/>
</dbReference>
<comment type="caution">
    <text evidence="7">The sequence shown here is derived from an EMBL/GenBank/DDBJ whole genome shotgun (WGS) entry which is preliminary data.</text>
</comment>
<dbReference type="GO" id="GO:0005829">
    <property type="term" value="C:cytosol"/>
    <property type="evidence" value="ECO:0007669"/>
    <property type="project" value="TreeGrafter"/>
</dbReference>
<dbReference type="PRINTS" id="PR00034">
    <property type="entry name" value="HTHCRP"/>
</dbReference>
<dbReference type="SMART" id="SM00419">
    <property type="entry name" value="HTH_CRP"/>
    <property type="match status" value="1"/>
</dbReference>
<reference evidence="7" key="1">
    <citation type="submission" date="2020-02" db="EMBL/GenBank/DDBJ databases">
        <authorList>
            <person name="Shen X.-R."/>
            <person name="Zhang Y.-X."/>
        </authorList>
    </citation>
    <scope>NUCLEOTIDE SEQUENCE</scope>
    <source>
        <strain evidence="7">SYP-B3998</strain>
    </source>
</reference>
<gene>
    <name evidence="7" type="ORF">GK047_07740</name>
</gene>
<dbReference type="InterPro" id="IPR014710">
    <property type="entry name" value="RmlC-like_jellyroll"/>
</dbReference>
<dbReference type="EMBL" id="JAAIKC010000001">
    <property type="protein sequence ID" value="NEW05903.1"/>
    <property type="molecule type" value="Genomic_DNA"/>
</dbReference>
<dbReference type="Pfam" id="PF13545">
    <property type="entry name" value="HTH_Crp_2"/>
    <property type="match status" value="1"/>
</dbReference>
<dbReference type="PROSITE" id="PS00042">
    <property type="entry name" value="HTH_CRP_1"/>
    <property type="match status" value="1"/>
</dbReference>
<dbReference type="InterPro" id="IPR036388">
    <property type="entry name" value="WH-like_DNA-bd_sf"/>
</dbReference>
<evidence type="ECO:0000259" key="6">
    <source>
        <dbReference type="PROSITE" id="PS51063"/>
    </source>
</evidence>
<sequence>MKGKTIDIEELLRQVPLFHDLSEEEIAGLSRIMIQRSYPKKTIVFTEGSEKEAVYFIQNGLIKTYKTDENGHQQIVSFLKTGDMFPHTGLFHANYYPATAETIVPTALFAMPIKPFELLLSSYPGIAVKLMRVMSQKILELQEKLQELTGQDVQNRGQLFLLKLAENNGKVKNGKLLIEIPMTHQDIANAIGTTRETVNRMLNQLRKDGIVETDRSGFMIHDLEALRHWREN</sequence>
<dbReference type="AlphaFoldDB" id="A0A6G3ZUM0"/>
<evidence type="ECO:0000256" key="4">
    <source>
        <dbReference type="ARBA" id="ARBA00023163"/>
    </source>
</evidence>
<evidence type="ECO:0000256" key="3">
    <source>
        <dbReference type="ARBA" id="ARBA00023159"/>
    </source>
</evidence>
<keyword evidence="1" id="KW-0805">Transcription regulation</keyword>
<feature type="domain" description="Cyclic nucleotide-binding" evidence="5">
    <location>
        <begin position="17"/>
        <end position="137"/>
    </location>
</feature>
<feature type="domain" description="HTH crp-type" evidence="6">
    <location>
        <begin position="151"/>
        <end position="224"/>
    </location>
</feature>
<name>A0A6G3ZUM0_9BACL</name>
<dbReference type="Pfam" id="PF00027">
    <property type="entry name" value="cNMP_binding"/>
    <property type="match status" value="1"/>
</dbReference>
<dbReference type="InterPro" id="IPR050397">
    <property type="entry name" value="Env_Response_Regulators"/>
</dbReference>